<dbReference type="EMBL" id="BDQI01000014">
    <property type="protein sequence ID" value="GAX54413.1"/>
    <property type="molecule type" value="Genomic_DNA"/>
</dbReference>
<sequence length="327" mass="36082">MGGGDEMGHEELLTADVEARVLAEADRWLRAGLSTEPCDRPRAEASVAAVYRAHGLPVPRTVVWMDSPLGGAPASWVLRHGREDRLDGTLFTDLAAGPPLRLSPEFARRAEERMRDQLPAAGDGRPPAGRARRPLTGTFWDTSEARTRLVRALGEPLYDTLGLHWERGESGAYELEEEMSRVLSRSTDPAPGRFGGLVRRRLQDRLRGPVPGHIVRPVRVMDVITPPPPPSREEIYFRQEFGGRLDSWSAAGELIHWRSMLAAAGLPGSPALEALQEALYQVGAWWPLEDAVVLTERPVVLLHQDGTDTTAPHVRIGYADGWQVEDV</sequence>
<dbReference type="Proteomes" id="UP000217446">
    <property type="component" value="Unassembled WGS sequence"/>
</dbReference>
<feature type="compositionally biased region" description="Low complexity" evidence="1">
    <location>
        <begin position="119"/>
        <end position="129"/>
    </location>
</feature>
<name>A0A250VJM7_STROL</name>
<dbReference type="AlphaFoldDB" id="A0A250VJM7"/>
<gene>
    <name evidence="2" type="ORF">SO3561_05964</name>
</gene>
<comment type="caution">
    <text evidence="2">The sequence shown here is derived from an EMBL/GenBank/DDBJ whole genome shotgun (WGS) entry which is preliminary data.</text>
</comment>
<dbReference type="STRING" id="1963.AQJ27_34690"/>
<keyword evidence="3" id="KW-1185">Reference proteome</keyword>
<reference evidence="3" key="1">
    <citation type="submission" date="2017-05" db="EMBL/GenBank/DDBJ databases">
        <title>Streptomyces olivochromogenes NBRC 3561 whole genome shotgun sequence.</title>
        <authorList>
            <person name="Dohra H."/>
            <person name="Kodani S."/>
        </authorList>
    </citation>
    <scope>NUCLEOTIDE SEQUENCE [LARGE SCALE GENOMIC DNA]</scope>
    <source>
        <strain evidence="3">NBRC 3561</strain>
    </source>
</reference>
<proteinExistence type="predicted"/>
<feature type="region of interest" description="Disordered" evidence="1">
    <location>
        <begin position="116"/>
        <end position="135"/>
    </location>
</feature>
<evidence type="ECO:0000256" key="1">
    <source>
        <dbReference type="SAM" id="MobiDB-lite"/>
    </source>
</evidence>
<protein>
    <submittedName>
        <fullName evidence="2">Uncharacterized protein</fullName>
    </submittedName>
</protein>
<accession>A0A250VJM7</accession>
<organism evidence="2 3">
    <name type="scientific">Streptomyces olivochromogenes</name>
    <dbReference type="NCBI Taxonomy" id="1963"/>
    <lineage>
        <taxon>Bacteria</taxon>
        <taxon>Bacillati</taxon>
        <taxon>Actinomycetota</taxon>
        <taxon>Actinomycetes</taxon>
        <taxon>Kitasatosporales</taxon>
        <taxon>Streptomycetaceae</taxon>
        <taxon>Streptomyces</taxon>
    </lineage>
</organism>
<evidence type="ECO:0000313" key="3">
    <source>
        <dbReference type="Proteomes" id="UP000217446"/>
    </source>
</evidence>
<evidence type="ECO:0000313" key="2">
    <source>
        <dbReference type="EMBL" id="GAX54413.1"/>
    </source>
</evidence>